<feature type="compositionally biased region" description="Basic and acidic residues" evidence="1">
    <location>
        <begin position="18"/>
        <end position="30"/>
    </location>
</feature>
<reference evidence="2" key="1">
    <citation type="journal article" date="2004" name="Nature">
        <title>Genome duplication in the teleost fish Tetraodon nigroviridis reveals the early vertebrate proto-karyotype.</title>
        <authorList>
            <person name="Jaillon O."/>
            <person name="Aury J.-M."/>
            <person name="Brunet F."/>
            <person name="Petit J.-L."/>
            <person name="Stange-Thomann N."/>
            <person name="Mauceli E."/>
            <person name="Bouneau L."/>
            <person name="Fischer C."/>
            <person name="Ozouf-Costaz C."/>
            <person name="Bernot A."/>
            <person name="Nicaud S."/>
            <person name="Jaffe D."/>
            <person name="Fisher S."/>
            <person name="Lutfalla G."/>
            <person name="Dossat C."/>
            <person name="Segurens B."/>
            <person name="Dasilva C."/>
            <person name="Salanoubat M."/>
            <person name="Levy M."/>
            <person name="Boudet N."/>
            <person name="Castellano S."/>
            <person name="Anthouard V."/>
            <person name="Jubin C."/>
            <person name="Castelli V."/>
            <person name="Katinka M."/>
            <person name="Vacherie B."/>
            <person name="Biemont C."/>
            <person name="Skalli Z."/>
            <person name="Cattolico L."/>
            <person name="Poulain J."/>
            <person name="De Berardinis V."/>
            <person name="Cruaud C."/>
            <person name="Duprat S."/>
            <person name="Brottier P."/>
            <person name="Coutanceau J.-P."/>
            <person name="Gouzy J."/>
            <person name="Parra G."/>
            <person name="Lardier G."/>
            <person name="Chapple C."/>
            <person name="McKernan K.J."/>
            <person name="McEwan P."/>
            <person name="Bosak S."/>
            <person name="Kellis M."/>
            <person name="Volff J.-N."/>
            <person name="Guigo R."/>
            <person name="Zody M.C."/>
            <person name="Mesirov J."/>
            <person name="Lindblad-Toh K."/>
            <person name="Birren B."/>
            <person name="Nusbaum C."/>
            <person name="Kahn D."/>
            <person name="Robinson-Rechavi M."/>
            <person name="Laudet V."/>
            <person name="Schachter V."/>
            <person name="Quetier F."/>
            <person name="Saurin W."/>
            <person name="Scarpelli C."/>
            <person name="Wincker P."/>
            <person name="Lander E.S."/>
            <person name="Weissenbach J."/>
            <person name="Roest Crollius H."/>
        </authorList>
    </citation>
    <scope>NUCLEOTIDE SEQUENCE [LARGE SCALE GENOMIC DNA]</scope>
</reference>
<comment type="caution">
    <text evidence="2">The sequence shown here is derived from an EMBL/GenBank/DDBJ whole genome shotgun (WGS) entry which is preliminary data.</text>
</comment>
<organism evidence="2">
    <name type="scientific">Tetraodon nigroviridis</name>
    <name type="common">Spotted green pufferfish</name>
    <name type="synonym">Chelonodon nigroviridis</name>
    <dbReference type="NCBI Taxonomy" id="99883"/>
    <lineage>
        <taxon>Eukaryota</taxon>
        <taxon>Metazoa</taxon>
        <taxon>Chordata</taxon>
        <taxon>Craniata</taxon>
        <taxon>Vertebrata</taxon>
        <taxon>Euteleostomi</taxon>
        <taxon>Actinopterygii</taxon>
        <taxon>Neopterygii</taxon>
        <taxon>Teleostei</taxon>
        <taxon>Neoteleostei</taxon>
        <taxon>Acanthomorphata</taxon>
        <taxon>Eupercaria</taxon>
        <taxon>Tetraodontiformes</taxon>
        <taxon>Tetradontoidea</taxon>
        <taxon>Tetraodontidae</taxon>
        <taxon>Tetraodon</taxon>
    </lineage>
</organism>
<proteinExistence type="predicted"/>
<feature type="region of interest" description="Disordered" evidence="1">
    <location>
        <begin position="1"/>
        <end position="44"/>
    </location>
</feature>
<dbReference type="AlphaFoldDB" id="Q4SRI3"/>
<sequence length="91" mass="9341">MAALSSAESPPPVFNGDAAEREPGRERGLEEPGSGFNTAYTTRIPGGAQNEEVSAATLWLAGLTRGSGSGLRAEVRNGNVQEAPAVTRAVC</sequence>
<reference evidence="2" key="2">
    <citation type="submission" date="2004-02" db="EMBL/GenBank/DDBJ databases">
        <authorList>
            <consortium name="Genoscope"/>
            <consortium name="Whitehead Institute Centre for Genome Research"/>
        </authorList>
    </citation>
    <scope>NUCLEOTIDE SEQUENCE</scope>
</reference>
<name>Q4SRI3_TETNG</name>
<protein>
    <submittedName>
        <fullName evidence="2">(spotted green pufferfish) hypothetical protein</fullName>
    </submittedName>
</protein>
<evidence type="ECO:0000313" key="2">
    <source>
        <dbReference type="EMBL" id="CAF96749.1"/>
    </source>
</evidence>
<accession>Q4SRI3</accession>
<gene>
    <name evidence="2" type="ORF">GSTENG00013901001</name>
</gene>
<dbReference type="EMBL" id="CAAE01014526">
    <property type="protein sequence ID" value="CAF96749.1"/>
    <property type="molecule type" value="Genomic_DNA"/>
</dbReference>
<dbReference type="KEGG" id="tng:GSTEN00013901G001"/>
<evidence type="ECO:0000256" key="1">
    <source>
        <dbReference type="SAM" id="MobiDB-lite"/>
    </source>
</evidence>